<name>A0A5F8H121_MONDO</name>
<dbReference type="AlphaFoldDB" id="A0A5F8H121"/>
<dbReference type="PANTHER" id="PTHR13639">
    <property type="entry name" value="CYTOCHROME C OXIDASE ASSEMBLY FACTOR 4 HOMOLOG, MITOCHONDRIAL"/>
    <property type="match status" value="1"/>
</dbReference>
<organism evidence="4 5">
    <name type="scientific">Monodelphis domestica</name>
    <name type="common">Gray short-tailed opossum</name>
    <dbReference type="NCBI Taxonomy" id="13616"/>
    <lineage>
        <taxon>Eukaryota</taxon>
        <taxon>Metazoa</taxon>
        <taxon>Chordata</taxon>
        <taxon>Craniata</taxon>
        <taxon>Vertebrata</taxon>
        <taxon>Euteleostomi</taxon>
        <taxon>Mammalia</taxon>
        <taxon>Metatheria</taxon>
        <taxon>Didelphimorphia</taxon>
        <taxon>Didelphidae</taxon>
        <taxon>Monodelphis</taxon>
    </lineage>
</organism>
<proteinExistence type="predicted"/>
<dbReference type="GeneTree" id="ENSGT00390000008503"/>
<evidence type="ECO:0000256" key="2">
    <source>
        <dbReference type="SAM" id="MobiDB-lite"/>
    </source>
</evidence>
<dbReference type="Bgee" id="ENSMODG00000024020">
    <property type="expression patterns" value="Expressed in kidney and 20 other cell types or tissues"/>
</dbReference>
<accession>A0A5F8H121</accession>
<reference evidence="4" key="2">
    <citation type="submission" date="2025-08" db="UniProtKB">
        <authorList>
            <consortium name="Ensembl"/>
        </authorList>
    </citation>
    <scope>IDENTIFICATION</scope>
</reference>
<dbReference type="Ensembl" id="ENSMODT00000079994.1">
    <property type="protein sequence ID" value="ENSMODP00000053086.1"/>
    <property type="gene ID" value="ENSMODG00000024020.2"/>
</dbReference>
<dbReference type="SUPFAM" id="SSF47072">
    <property type="entry name" value="Cysteine alpha-hairpin motif"/>
    <property type="match status" value="1"/>
</dbReference>
<protein>
    <submittedName>
        <fullName evidence="4">Cytochrome c oxidase assembly factor 4 homolog, mitochondrial</fullName>
    </submittedName>
</protein>
<dbReference type="STRING" id="13616.ENSMODP00000053086"/>
<evidence type="ECO:0000313" key="5">
    <source>
        <dbReference type="Proteomes" id="UP000002280"/>
    </source>
</evidence>
<dbReference type="GO" id="GO:0005758">
    <property type="term" value="C:mitochondrial intermembrane space"/>
    <property type="evidence" value="ECO:0000318"/>
    <property type="project" value="GO_Central"/>
</dbReference>
<keyword evidence="1" id="KW-1015">Disulfide bond</keyword>
<feature type="region of interest" description="Disordered" evidence="2">
    <location>
        <begin position="92"/>
        <end position="114"/>
    </location>
</feature>
<evidence type="ECO:0000256" key="1">
    <source>
        <dbReference type="ARBA" id="ARBA00023157"/>
    </source>
</evidence>
<dbReference type="Proteomes" id="UP000002280">
    <property type="component" value="Chromosome 4"/>
</dbReference>
<evidence type="ECO:0000259" key="3">
    <source>
        <dbReference type="Pfam" id="PF06747"/>
    </source>
</evidence>
<feature type="region of interest" description="Disordered" evidence="2">
    <location>
        <begin position="1"/>
        <end position="24"/>
    </location>
</feature>
<feature type="compositionally biased region" description="Polar residues" evidence="2">
    <location>
        <begin position="92"/>
        <end position="103"/>
    </location>
</feature>
<feature type="domain" description="CHCH" evidence="3">
    <location>
        <begin position="123"/>
        <end position="155"/>
    </location>
</feature>
<reference evidence="4 5" key="1">
    <citation type="journal article" date="2007" name="Nature">
        <title>Genome of the marsupial Monodelphis domestica reveals innovation in non-coding sequences.</title>
        <authorList>
            <person name="Mikkelsen T.S."/>
            <person name="Wakefield M.J."/>
            <person name="Aken B."/>
            <person name="Amemiya C.T."/>
            <person name="Chang J.L."/>
            <person name="Duke S."/>
            <person name="Garber M."/>
            <person name="Gentles A.J."/>
            <person name="Goodstadt L."/>
            <person name="Heger A."/>
            <person name="Jurka J."/>
            <person name="Kamal M."/>
            <person name="Mauceli E."/>
            <person name="Searle S.M."/>
            <person name="Sharpe T."/>
            <person name="Baker M.L."/>
            <person name="Batzer M.A."/>
            <person name="Benos P.V."/>
            <person name="Belov K."/>
            <person name="Clamp M."/>
            <person name="Cook A."/>
            <person name="Cuff J."/>
            <person name="Das R."/>
            <person name="Davidow L."/>
            <person name="Deakin J.E."/>
            <person name="Fazzari M.J."/>
            <person name="Glass J.L."/>
            <person name="Grabherr M."/>
            <person name="Greally J.M."/>
            <person name="Gu W."/>
            <person name="Hore T.A."/>
            <person name="Huttley G.A."/>
            <person name="Kleber M."/>
            <person name="Jirtle R.L."/>
            <person name="Koina E."/>
            <person name="Lee J.T."/>
            <person name="Mahony S."/>
            <person name="Marra M.A."/>
            <person name="Miller R.D."/>
            <person name="Nicholls R.D."/>
            <person name="Oda M."/>
            <person name="Papenfuss A.T."/>
            <person name="Parra Z.E."/>
            <person name="Pollock D.D."/>
            <person name="Ray D.A."/>
            <person name="Schein J.E."/>
            <person name="Speed T.P."/>
            <person name="Thompson K."/>
            <person name="VandeBerg J.L."/>
            <person name="Wade C.M."/>
            <person name="Walker J.A."/>
            <person name="Waters P.D."/>
            <person name="Webber C."/>
            <person name="Weidman J.R."/>
            <person name="Xie X."/>
            <person name="Zody M.C."/>
            <person name="Baldwin J."/>
            <person name="Abdouelleil A."/>
            <person name="Abdulkadir J."/>
            <person name="Abebe A."/>
            <person name="Abera B."/>
            <person name="Abreu J."/>
            <person name="Acer S.C."/>
            <person name="Aftuck L."/>
            <person name="Alexander A."/>
            <person name="An P."/>
            <person name="Anderson E."/>
            <person name="Anderson S."/>
            <person name="Arachi H."/>
            <person name="Azer M."/>
            <person name="Bachantsang P."/>
            <person name="Barry A."/>
            <person name="Bayul T."/>
            <person name="Berlin A."/>
            <person name="Bessette D."/>
            <person name="Bloom T."/>
            <person name="Bloom T."/>
            <person name="Boguslavskiy L."/>
            <person name="Bonnet C."/>
            <person name="Boukhgalter B."/>
            <person name="Bourzgui I."/>
            <person name="Brown A."/>
            <person name="Cahill P."/>
            <person name="Channer S."/>
            <person name="Cheshatsang Y."/>
            <person name="Chuda L."/>
            <person name="Citroen M."/>
            <person name="Collymore A."/>
            <person name="Cooke P."/>
            <person name="Costello M."/>
            <person name="D'Aco K."/>
            <person name="Daza R."/>
            <person name="De Haan G."/>
            <person name="DeGray S."/>
            <person name="DeMaso C."/>
            <person name="Dhargay N."/>
            <person name="Dooley K."/>
            <person name="Dooley E."/>
            <person name="Doricent M."/>
            <person name="Dorje P."/>
            <person name="Dorjee K."/>
            <person name="Dupes A."/>
            <person name="Elong R."/>
            <person name="Falk J."/>
            <person name="Farina A."/>
            <person name="Faro S."/>
            <person name="Ferguson D."/>
            <person name="Fisher S."/>
            <person name="Foley C.D."/>
            <person name="Franke A."/>
            <person name="Friedrich D."/>
            <person name="Gadbois L."/>
            <person name="Gearin G."/>
            <person name="Gearin C.R."/>
            <person name="Giannoukos G."/>
            <person name="Goode T."/>
            <person name="Graham J."/>
            <person name="Grandbois E."/>
            <person name="Grewal S."/>
            <person name="Gyaltsen K."/>
            <person name="Hafez N."/>
            <person name="Hagos B."/>
            <person name="Hall J."/>
            <person name="Henson C."/>
            <person name="Hollinger A."/>
            <person name="Honan T."/>
            <person name="Huard M.D."/>
            <person name="Hughes L."/>
            <person name="Hurhula B."/>
            <person name="Husby M.E."/>
            <person name="Kamat A."/>
            <person name="Kanga B."/>
            <person name="Kashin S."/>
            <person name="Khazanovich D."/>
            <person name="Kisner P."/>
            <person name="Lance K."/>
            <person name="Lara M."/>
            <person name="Lee W."/>
            <person name="Lennon N."/>
            <person name="Letendre F."/>
            <person name="LeVine R."/>
            <person name="Lipovsky A."/>
            <person name="Liu X."/>
            <person name="Liu J."/>
            <person name="Liu S."/>
            <person name="Lokyitsang T."/>
            <person name="Lokyitsang Y."/>
            <person name="Lubonja R."/>
            <person name="Lui A."/>
            <person name="MacDonald P."/>
            <person name="Magnisalis V."/>
            <person name="Maru K."/>
            <person name="Matthews C."/>
            <person name="McCusker W."/>
            <person name="McDonough S."/>
            <person name="Mehta T."/>
            <person name="Meldrim J."/>
            <person name="Meneus L."/>
            <person name="Mihai O."/>
            <person name="Mihalev A."/>
            <person name="Mihova T."/>
            <person name="Mittelman R."/>
            <person name="Mlenga V."/>
            <person name="Montmayeur A."/>
            <person name="Mulrain L."/>
            <person name="Navidi A."/>
            <person name="Naylor J."/>
            <person name="Negash T."/>
            <person name="Nguyen T."/>
            <person name="Nguyen N."/>
            <person name="Nicol R."/>
            <person name="Norbu C."/>
            <person name="Norbu N."/>
            <person name="Novod N."/>
            <person name="O'Neill B."/>
            <person name="Osman S."/>
            <person name="Markiewicz E."/>
            <person name="Oyono O.L."/>
            <person name="Patti C."/>
            <person name="Phunkhang P."/>
            <person name="Pierre F."/>
            <person name="Priest M."/>
            <person name="Raghuraman S."/>
            <person name="Rege F."/>
            <person name="Reyes R."/>
            <person name="Rise C."/>
            <person name="Rogov P."/>
            <person name="Ross K."/>
            <person name="Ryan E."/>
            <person name="Settipalli S."/>
            <person name="Shea T."/>
            <person name="Sherpa N."/>
            <person name="Shi L."/>
            <person name="Shih D."/>
            <person name="Sparrow T."/>
            <person name="Spaulding J."/>
            <person name="Stalker J."/>
            <person name="Stange-Thomann N."/>
            <person name="Stavropoulos S."/>
            <person name="Stone C."/>
            <person name="Strader C."/>
            <person name="Tesfaye S."/>
            <person name="Thomson T."/>
            <person name="Thoulutsang Y."/>
            <person name="Thoulutsang D."/>
            <person name="Topham K."/>
            <person name="Topping I."/>
            <person name="Tsamla T."/>
            <person name="Vassiliev H."/>
            <person name="Vo A."/>
            <person name="Wangchuk T."/>
            <person name="Wangdi T."/>
            <person name="Weiand M."/>
            <person name="Wilkinson J."/>
            <person name="Wilson A."/>
            <person name="Yadav S."/>
            <person name="Young G."/>
            <person name="Yu Q."/>
            <person name="Zembek L."/>
            <person name="Zhong D."/>
            <person name="Zimmer A."/>
            <person name="Zwirko Z."/>
            <person name="Jaffe D.B."/>
            <person name="Alvarez P."/>
            <person name="Brockman W."/>
            <person name="Butler J."/>
            <person name="Chin C."/>
            <person name="Gnerre S."/>
            <person name="MacCallum I."/>
            <person name="Graves J.A."/>
            <person name="Ponting C.P."/>
            <person name="Breen M."/>
            <person name="Samollow P.B."/>
            <person name="Lander E.S."/>
            <person name="Lindblad-Toh K."/>
        </authorList>
    </citation>
    <scope>NUCLEOTIDE SEQUENCE [LARGE SCALE GENOMIC DNA]</scope>
</reference>
<dbReference type="PANTHER" id="PTHR13639:SF2">
    <property type="entry name" value="CYTOCHROME C OXIDASE ASSEMBLY FACTOR 4 HOMOLOG, MITOCHONDRIAL"/>
    <property type="match status" value="1"/>
</dbReference>
<dbReference type="InterPro" id="IPR039870">
    <property type="entry name" value="Coa4-like"/>
</dbReference>
<evidence type="ECO:0000313" key="4">
    <source>
        <dbReference type="Ensembl" id="ENSMODP00000053086.1"/>
    </source>
</evidence>
<reference evidence="4" key="3">
    <citation type="submission" date="2025-09" db="UniProtKB">
        <authorList>
            <consortium name="Ensembl"/>
        </authorList>
    </citation>
    <scope>IDENTIFICATION</scope>
</reference>
<dbReference type="InterPro" id="IPR010625">
    <property type="entry name" value="CHCH"/>
</dbReference>
<dbReference type="GO" id="GO:0033617">
    <property type="term" value="P:mitochondrial respiratory chain complex IV assembly"/>
    <property type="evidence" value="ECO:0007669"/>
    <property type="project" value="InterPro"/>
</dbReference>
<feature type="compositionally biased region" description="Basic and acidic residues" evidence="2">
    <location>
        <begin position="7"/>
        <end position="24"/>
    </location>
</feature>
<keyword evidence="5" id="KW-1185">Reference proteome</keyword>
<sequence length="176" mass="19850">MLVSLAETEKPIQRSSEERGNRTRSKYVELKGRQIFLSLVLKSEPPYSGTGCPGFPGNGKCSSRKRMTVCLFWLEQSTFCLIQGSFNKMSSAAPQGHNWTSPQPAAGEEGEDPVEQMISRTGCIAFHHAVMECMAEHHDWRKCQAQVKAFRDCVNQYQKNRLEELRRGQKPVPTDG</sequence>
<dbReference type="Pfam" id="PF06747">
    <property type="entry name" value="CHCH"/>
    <property type="match status" value="1"/>
</dbReference>
<dbReference type="InParanoid" id="A0A5F8H121"/>
<dbReference type="PROSITE" id="PS51808">
    <property type="entry name" value="CHCH"/>
    <property type="match status" value="1"/>
</dbReference>
<dbReference type="InterPro" id="IPR009069">
    <property type="entry name" value="Cys_alpha_HP_mot_SF"/>
</dbReference>